<evidence type="ECO:0000256" key="7">
    <source>
        <dbReference type="SAM" id="SignalP"/>
    </source>
</evidence>
<evidence type="ECO:0000259" key="8">
    <source>
        <dbReference type="SMART" id="SM00631"/>
    </source>
</evidence>
<keyword evidence="5" id="KW-0862">Zinc</keyword>
<dbReference type="SUPFAM" id="SSF53187">
    <property type="entry name" value="Zn-dependent exopeptidases"/>
    <property type="match status" value="1"/>
</dbReference>
<dbReference type="PANTHER" id="PTHR11705:SF143">
    <property type="entry name" value="SLL0236 PROTEIN"/>
    <property type="match status" value="1"/>
</dbReference>
<dbReference type="SMART" id="SM00631">
    <property type="entry name" value="Zn_pept"/>
    <property type="match status" value="1"/>
</dbReference>
<dbReference type="GO" id="GO:0004181">
    <property type="term" value="F:metallocarboxypeptidase activity"/>
    <property type="evidence" value="ECO:0007669"/>
    <property type="project" value="InterPro"/>
</dbReference>
<evidence type="ECO:0000256" key="2">
    <source>
        <dbReference type="ARBA" id="ARBA00005988"/>
    </source>
</evidence>
<proteinExistence type="inferred from homology"/>
<dbReference type="AlphaFoldDB" id="A0A538U5Q2"/>
<dbReference type="EMBL" id="VBPA01000141">
    <property type="protein sequence ID" value="TMQ71222.1"/>
    <property type="molecule type" value="Genomic_DNA"/>
</dbReference>
<keyword evidence="3" id="KW-0645">Protease</keyword>
<organism evidence="9 10">
    <name type="scientific">Eiseniibacteriota bacterium</name>
    <dbReference type="NCBI Taxonomy" id="2212470"/>
    <lineage>
        <taxon>Bacteria</taxon>
        <taxon>Candidatus Eiseniibacteriota</taxon>
    </lineage>
</organism>
<comment type="similarity">
    <text evidence="2">Belongs to the peptidase M14 family.</text>
</comment>
<keyword evidence="4" id="KW-0378">Hydrolase</keyword>
<evidence type="ECO:0000256" key="3">
    <source>
        <dbReference type="ARBA" id="ARBA00022670"/>
    </source>
</evidence>
<evidence type="ECO:0000256" key="4">
    <source>
        <dbReference type="ARBA" id="ARBA00022801"/>
    </source>
</evidence>
<gene>
    <name evidence="9" type="ORF">E6K80_06210</name>
</gene>
<keyword evidence="7" id="KW-0732">Signal</keyword>
<evidence type="ECO:0000313" key="10">
    <source>
        <dbReference type="Proteomes" id="UP000319836"/>
    </source>
</evidence>
<comment type="caution">
    <text evidence="9">The sequence shown here is derived from an EMBL/GenBank/DDBJ whole genome shotgun (WGS) entry which is preliminary data.</text>
</comment>
<dbReference type="Pfam" id="PF00246">
    <property type="entry name" value="Peptidase_M14"/>
    <property type="match status" value="1"/>
</dbReference>
<feature type="signal peptide" evidence="7">
    <location>
        <begin position="1"/>
        <end position="21"/>
    </location>
</feature>
<accession>A0A538U5Q2</accession>
<evidence type="ECO:0000256" key="5">
    <source>
        <dbReference type="ARBA" id="ARBA00022833"/>
    </source>
</evidence>
<dbReference type="GO" id="GO:0006508">
    <property type="term" value="P:proteolysis"/>
    <property type="evidence" value="ECO:0007669"/>
    <property type="project" value="UniProtKB-KW"/>
</dbReference>
<dbReference type="GO" id="GO:0005615">
    <property type="term" value="C:extracellular space"/>
    <property type="evidence" value="ECO:0007669"/>
    <property type="project" value="TreeGrafter"/>
</dbReference>
<reference evidence="9 10" key="1">
    <citation type="journal article" date="2019" name="Nat. Microbiol.">
        <title>Mediterranean grassland soil C-N compound turnover is dependent on rainfall and depth, and is mediated by genomically divergent microorganisms.</title>
        <authorList>
            <person name="Diamond S."/>
            <person name="Andeer P.F."/>
            <person name="Li Z."/>
            <person name="Crits-Christoph A."/>
            <person name="Burstein D."/>
            <person name="Anantharaman K."/>
            <person name="Lane K.R."/>
            <person name="Thomas B.C."/>
            <person name="Pan C."/>
            <person name="Northen T.R."/>
            <person name="Banfield J.F."/>
        </authorList>
    </citation>
    <scope>NUCLEOTIDE SEQUENCE [LARGE SCALE GENOMIC DNA]</scope>
    <source>
        <strain evidence="9">WS_10</strain>
    </source>
</reference>
<feature type="domain" description="Peptidase M14" evidence="8">
    <location>
        <begin position="39"/>
        <end position="313"/>
    </location>
</feature>
<evidence type="ECO:0000256" key="6">
    <source>
        <dbReference type="ARBA" id="ARBA00023049"/>
    </source>
</evidence>
<dbReference type="PANTHER" id="PTHR11705">
    <property type="entry name" value="PROTEASE FAMILY M14 CARBOXYPEPTIDASE A,B"/>
    <property type="match status" value="1"/>
</dbReference>
<keyword evidence="6" id="KW-0482">Metalloprotease</keyword>
<name>A0A538U5Q2_UNCEI</name>
<dbReference type="CDD" id="cd06240">
    <property type="entry name" value="M14-like"/>
    <property type="match status" value="1"/>
</dbReference>
<evidence type="ECO:0000256" key="1">
    <source>
        <dbReference type="ARBA" id="ARBA00001947"/>
    </source>
</evidence>
<dbReference type="InterPro" id="IPR000834">
    <property type="entry name" value="Peptidase_M14"/>
</dbReference>
<sequence>MRRFLSWLSPLLLSVPSIAFALTSPESFLGHGVAADKKLADYEQIVRYFETLDRESPRLSLEHLGRTTLGRDMAMAVISSESNLTHAPAIRADAARLADPTALSEAEARALTSSGKVIVLVTCGIHSSEIGATQMAMEWAYRLCASQDPKVTRWLDDVVLLLVPSLNPDGTDMIVDYYRKYLGTEWEGGRLPWIYHHYAGHDDNRDWFMLNLAETRMVNRVLHHEWFPQVFLDMHQMGNNGPRMFVPPNADPITPVVSPMQWRLNDLIGSEMAFRLEEAGKSGVISAWSYDAYWPGGTKNTACLKNVVGLLTEVASCRIATPVQVDPNELAGGRKGLPDYRQQSNFPNPWRGGTWRLRDVVDYELIAADALLESCSQDREEILRSFYGMGKNSIERGRREAPFAYVVPAAQHDPSAARQMIEILRENGLRAVVAGESFTIDGRTFRSSPRSPTARSWSR</sequence>
<comment type="cofactor">
    <cofactor evidence="1">
        <name>Zn(2+)</name>
        <dbReference type="ChEBI" id="CHEBI:29105"/>
    </cofactor>
</comment>
<evidence type="ECO:0000313" key="9">
    <source>
        <dbReference type="EMBL" id="TMQ71222.1"/>
    </source>
</evidence>
<feature type="chain" id="PRO_5022240003" description="Peptidase M14 domain-containing protein" evidence="7">
    <location>
        <begin position="22"/>
        <end position="459"/>
    </location>
</feature>
<dbReference type="Proteomes" id="UP000319836">
    <property type="component" value="Unassembled WGS sequence"/>
</dbReference>
<dbReference type="Gene3D" id="3.40.630.10">
    <property type="entry name" value="Zn peptidases"/>
    <property type="match status" value="1"/>
</dbReference>
<protein>
    <recommendedName>
        <fullName evidence="8">Peptidase M14 domain-containing protein</fullName>
    </recommendedName>
</protein>
<dbReference type="GO" id="GO:0008270">
    <property type="term" value="F:zinc ion binding"/>
    <property type="evidence" value="ECO:0007669"/>
    <property type="project" value="InterPro"/>
</dbReference>